<dbReference type="WBParaSite" id="Pan_g13291.t1">
    <property type="protein sequence ID" value="Pan_g13291.t1"/>
    <property type="gene ID" value="Pan_g13291"/>
</dbReference>
<name>A0A7E4UW16_PANRE</name>
<sequence>MCTVGSNVTTTVAEVHVGRDAEKEPAGPSAARRLRLDLPSSLGVAAKPEISSLQQPLAAAVPTRCWLRPTIQPAPNMIKLRSFIIGTRWPPLYLTHLKSLWTSDAGAADGAASNVASDLAYSRPIP</sequence>
<dbReference type="AlphaFoldDB" id="A0A7E4UW16"/>
<organism evidence="1 2">
    <name type="scientific">Panagrellus redivivus</name>
    <name type="common">Microworm</name>
    <dbReference type="NCBI Taxonomy" id="6233"/>
    <lineage>
        <taxon>Eukaryota</taxon>
        <taxon>Metazoa</taxon>
        <taxon>Ecdysozoa</taxon>
        <taxon>Nematoda</taxon>
        <taxon>Chromadorea</taxon>
        <taxon>Rhabditida</taxon>
        <taxon>Tylenchina</taxon>
        <taxon>Panagrolaimomorpha</taxon>
        <taxon>Panagrolaimoidea</taxon>
        <taxon>Panagrolaimidae</taxon>
        <taxon>Panagrellus</taxon>
    </lineage>
</organism>
<keyword evidence="1" id="KW-1185">Reference proteome</keyword>
<evidence type="ECO:0000313" key="2">
    <source>
        <dbReference type="WBParaSite" id="Pan_g13291.t1"/>
    </source>
</evidence>
<dbReference type="Proteomes" id="UP000492821">
    <property type="component" value="Unassembled WGS sequence"/>
</dbReference>
<proteinExistence type="predicted"/>
<accession>A0A7E4UW16</accession>
<reference evidence="2" key="2">
    <citation type="submission" date="2020-10" db="UniProtKB">
        <authorList>
            <consortium name="WormBaseParasite"/>
        </authorList>
    </citation>
    <scope>IDENTIFICATION</scope>
</reference>
<protein>
    <submittedName>
        <fullName evidence="2">Uncharacterized protein</fullName>
    </submittedName>
</protein>
<reference evidence="1" key="1">
    <citation type="journal article" date="2013" name="Genetics">
        <title>The draft genome and transcriptome of Panagrellus redivivus are shaped by the harsh demands of a free-living lifestyle.</title>
        <authorList>
            <person name="Srinivasan J."/>
            <person name="Dillman A.R."/>
            <person name="Macchietto M.G."/>
            <person name="Heikkinen L."/>
            <person name="Lakso M."/>
            <person name="Fracchia K.M."/>
            <person name="Antoshechkin I."/>
            <person name="Mortazavi A."/>
            <person name="Wong G."/>
            <person name="Sternberg P.W."/>
        </authorList>
    </citation>
    <scope>NUCLEOTIDE SEQUENCE [LARGE SCALE GENOMIC DNA]</scope>
    <source>
        <strain evidence="1">MT8872</strain>
    </source>
</reference>
<evidence type="ECO:0000313" key="1">
    <source>
        <dbReference type="Proteomes" id="UP000492821"/>
    </source>
</evidence>